<comment type="caution">
    <text evidence="2">The sequence shown here is derived from an EMBL/GenBank/DDBJ whole genome shotgun (WGS) entry which is preliminary data.</text>
</comment>
<feature type="compositionally biased region" description="Acidic residues" evidence="1">
    <location>
        <begin position="222"/>
        <end position="233"/>
    </location>
</feature>
<evidence type="ECO:0000313" key="3">
    <source>
        <dbReference type="Proteomes" id="UP000015530"/>
    </source>
</evidence>
<evidence type="ECO:0000256" key="1">
    <source>
        <dbReference type="SAM" id="MobiDB-lite"/>
    </source>
</evidence>
<feature type="region of interest" description="Disordered" evidence="1">
    <location>
        <begin position="19"/>
        <end position="181"/>
    </location>
</feature>
<accession>T0K1T4</accession>
<dbReference type="HOGENOM" id="CLU_1189835_0_0_1"/>
<dbReference type="AlphaFoldDB" id="T0K1T4"/>
<reference evidence="3" key="1">
    <citation type="journal article" date="2013" name="Mol. Plant Microbe Interact.">
        <title>Global aspects of pacC regulation of pathogenicity genes in Colletotrichum gloeosporioides as revealed by transcriptome analysis.</title>
        <authorList>
            <person name="Alkan N."/>
            <person name="Meng X."/>
            <person name="Friedlander G."/>
            <person name="Reuveni E."/>
            <person name="Sukno S."/>
            <person name="Sherman A."/>
            <person name="Thon M."/>
            <person name="Fluhr R."/>
            <person name="Prusky D."/>
        </authorList>
    </citation>
    <scope>NUCLEOTIDE SEQUENCE [LARGE SCALE GENOMIC DNA]</scope>
    <source>
        <strain evidence="3">Cg-14</strain>
    </source>
</reference>
<dbReference type="OrthoDB" id="4829323at2759"/>
<feature type="compositionally biased region" description="Polar residues" evidence="1">
    <location>
        <begin position="150"/>
        <end position="173"/>
    </location>
</feature>
<feature type="region of interest" description="Disordered" evidence="1">
    <location>
        <begin position="202"/>
        <end position="233"/>
    </location>
</feature>
<organism evidence="2 3">
    <name type="scientific">Colletotrichum gloeosporioides (strain Cg-14)</name>
    <name type="common">Anthracnose fungus</name>
    <name type="synonym">Glomerella cingulata</name>
    <dbReference type="NCBI Taxonomy" id="1237896"/>
    <lineage>
        <taxon>Eukaryota</taxon>
        <taxon>Fungi</taxon>
        <taxon>Dikarya</taxon>
        <taxon>Ascomycota</taxon>
        <taxon>Pezizomycotina</taxon>
        <taxon>Sordariomycetes</taxon>
        <taxon>Hypocreomycetidae</taxon>
        <taxon>Glomerellales</taxon>
        <taxon>Glomerellaceae</taxon>
        <taxon>Colletotrichum</taxon>
        <taxon>Colletotrichum gloeosporioides species complex</taxon>
    </lineage>
</organism>
<sequence length="233" mass="25591">MELVQAKFTVARKTSNVRILREHPPLRSPGADSDGGDGIPPAYFVDDYNSEDDPAFVEQSKNKIAESASKQKSKAKTKAKKDDVYDVMNTASSPDPHPLARNLRIRQAPMRAIMKTRSRAQHSDDEQPKVATEAPKKNHAATSAVDKKGTSSLHTSSPIPANKSAMTTATSRLPSYRHTPYGTIASKSTMLKAYYKETKNACFGDIGSGQDKKKKKLAPPVGDDDEEELLWFD</sequence>
<gene>
    <name evidence="2" type="ORF">CGLO_15430</name>
</gene>
<dbReference type="EMBL" id="AMYD01003672">
    <property type="protein sequence ID" value="EQB45669.1"/>
    <property type="molecule type" value="Genomic_DNA"/>
</dbReference>
<evidence type="ECO:0000313" key="2">
    <source>
        <dbReference type="EMBL" id="EQB45669.1"/>
    </source>
</evidence>
<dbReference type="Proteomes" id="UP000015530">
    <property type="component" value="Unassembled WGS sequence"/>
</dbReference>
<protein>
    <submittedName>
        <fullName evidence="2">Uncharacterized protein</fullName>
    </submittedName>
</protein>
<name>T0K1T4_COLGC</name>
<proteinExistence type="predicted"/>